<name>A0A8S5LAP9_9CAUD</name>
<dbReference type="GO" id="GO:0006281">
    <property type="term" value="P:DNA repair"/>
    <property type="evidence" value="ECO:0007669"/>
    <property type="project" value="InterPro"/>
</dbReference>
<evidence type="ECO:0000313" key="1">
    <source>
        <dbReference type="EMBL" id="DAD67030.1"/>
    </source>
</evidence>
<dbReference type="GO" id="GO:0006310">
    <property type="term" value="P:DNA recombination"/>
    <property type="evidence" value="ECO:0007669"/>
    <property type="project" value="InterPro"/>
</dbReference>
<dbReference type="GO" id="GO:0000287">
    <property type="term" value="F:magnesium ion binding"/>
    <property type="evidence" value="ECO:0007669"/>
    <property type="project" value="InterPro"/>
</dbReference>
<accession>A0A8S5LAP9</accession>
<proteinExistence type="predicted"/>
<dbReference type="InterPro" id="IPR036614">
    <property type="entry name" value="RusA-like_sf"/>
</dbReference>
<dbReference type="SUPFAM" id="SSF103084">
    <property type="entry name" value="Holliday junction resolvase RusA"/>
    <property type="match status" value="1"/>
</dbReference>
<dbReference type="EMBL" id="BK014667">
    <property type="protein sequence ID" value="DAD67030.1"/>
    <property type="molecule type" value="Genomic_DNA"/>
</dbReference>
<sequence length="81" mass="9489">MKEQIKQLPEFNTVKITYTVFFGSKRKIDISNVCSIVDKYFCDALVELGKLPDDNYDYIQEVNYRYGGIDKDNPRVEITLE</sequence>
<dbReference type="Gene3D" id="3.30.1330.70">
    <property type="entry name" value="Holliday junction resolvase RusA"/>
    <property type="match status" value="1"/>
</dbReference>
<organism evidence="1">
    <name type="scientific">Podoviridae sp. ctBev14</name>
    <dbReference type="NCBI Taxonomy" id="2823556"/>
    <lineage>
        <taxon>Viruses</taxon>
        <taxon>Duplodnaviria</taxon>
        <taxon>Heunggongvirae</taxon>
        <taxon>Uroviricota</taxon>
        <taxon>Caudoviricetes</taxon>
    </lineage>
</organism>
<protein>
    <submittedName>
        <fullName evidence="1">Endodeoxyribonuclease RusA</fullName>
    </submittedName>
</protein>
<reference evidence="1" key="1">
    <citation type="journal article" date="2021" name="Proc. Natl. Acad. Sci. U.S.A.">
        <title>A Catalog of Tens of Thousands of Viruses from Human Metagenomes Reveals Hidden Associations with Chronic Diseases.</title>
        <authorList>
            <person name="Tisza M.J."/>
            <person name="Buck C.B."/>
        </authorList>
    </citation>
    <scope>NUCLEOTIDE SEQUENCE</scope>
    <source>
        <strain evidence="1">CtBev14</strain>
    </source>
</reference>